<reference evidence="3 4" key="1">
    <citation type="submission" date="2010-04" db="EMBL/GenBank/DDBJ databases">
        <title>The genome of Herbaspirillum seropedicae SmR1, an endophytic, nitrogen-fixing, plant-growth promoting beta-Proteobacteria.</title>
        <authorList>
            <person name="Pedrosa F.O."/>
            <person name="Monteiro R.A."/>
            <person name="Wassem R."/>
            <person name="Cruz L.M."/>
            <person name="Ayub R.A."/>
            <person name="Colauto N.B."/>
            <person name="Fernandez M.A."/>
            <person name="Fungaro M.H.P."/>
            <person name="Grisard E.C."/>
            <person name="Hungria M."/>
            <person name="Madeira H.M.F."/>
            <person name="Nodari R.O."/>
            <person name="Osaku C.A."/>
            <person name="Petzl-Erler M.L."/>
            <person name="Terenzi H."/>
            <person name="Vieira L.G.E."/>
            <person name="Almeida M.I.M."/>
            <person name="Alves L.R."/>
            <person name="Arantes O.M.N."/>
            <person name="Balsanelli E."/>
            <person name="Barcellos F.G."/>
            <person name="Baura V.A."/>
            <person name="Binde D.R."/>
            <person name="Campo R.J."/>
            <person name="Chubatsu L.S."/>
            <person name="Chueire L.M.O."/>
            <person name="Ciferri R.R."/>
            <person name="Correa L.C."/>
            <person name="da Conceicao Silva J.L."/>
            <person name="Dabul A.N.G."/>
            <person name="Dambros B.P."/>
            <person name="Faoro H."/>
            <person name="Favetti A."/>
            <person name="Friedermann G."/>
            <person name="Furlaneto M.C."/>
            <person name="Gasques L.S."/>
            <person name="Gimenes C.C.T."/>
            <person name="Gioppo N.M.R."/>
            <person name="Glienke-Blanco C."/>
            <person name="Godoy L.P."/>
            <person name="Guerra M.P."/>
            <person name="Karp S."/>
            <person name="Kava-Cordeiro V."/>
            <person name="Margarido V.P."/>
            <person name="Mathioni S.M."/>
            <person name="Menck-Soares M.A."/>
            <person name="Murace N.K."/>
            <person name="Nicolas M.F."/>
            <person name="Oliveira C.E.C."/>
            <person name="Pagnan N.A.B."/>
            <person name="Pamphile J.A."/>
            <person name="Patussi E.V."/>
            <person name="Pereira L.F.P."/>
            <person name="Pereira-Ferrari L."/>
            <person name="Pinto F.G.S."/>
            <person name="Precoma C."/>
            <person name="Prioli A.J."/>
            <person name="Prioli S.M.A.P."/>
            <person name="Raittz R.T."/>
            <person name="Ramos H.J.O."/>
            <person name="Ribeiro E.M.S.F."/>
            <person name="Rigo L.U."/>
            <person name="Rocha C.L.M.S.C."/>
            <person name="Rocha S.N."/>
            <person name="Santos K."/>
            <person name="Satori D."/>
            <person name="Silva A.G."/>
            <person name="Simao R.C.G."/>
            <person name="Soares M.A.M."/>
            <person name="Souza E.M."/>
            <person name="Steffens M.B.R."/>
            <person name="Steindel M."/>
            <person name="Tadra-Sfeir M.Z."/>
            <person name="Takahashi E.K."/>
            <person name="Torres R.A."/>
            <person name="Valle J.S."/>
            <person name="Vernal J.I."/>
            <person name="Vilas-Boas L.A."/>
            <person name="Watanabe M.A.E."/>
            <person name="Weiss V.A."/>
            <person name="Yates M.A."/>
            <person name="Souza E.M."/>
        </authorList>
    </citation>
    <scope>NUCLEOTIDE SEQUENCE [LARGE SCALE GENOMIC DNA]</scope>
    <source>
        <strain evidence="3 4">SmR1</strain>
    </source>
</reference>
<gene>
    <name evidence="3" type="ordered locus">Hsero_1015</name>
</gene>
<evidence type="ECO:0000313" key="3">
    <source>
        <dbReference type="EMBL" id="ADJ62532.1"/>
    </source>
</evidence>
<dbReference type="RefSeq" id="WP_013233045.1">
    <property type="nucleotide sequence ID" value="NC_014323.1"/>
</dbReference>
<dbReference type="EMBL" id="CP002039">
    <property type="protein sequence ID" value="ADJ62532.1"/>
    <property type="molecule type" value="Genomic_DNA"/>
</dbReference>
<protein>
    <recommendedName>
        <fullName evidence="2">Ice-binding protein C-terminal domain-containing protein</fullName>
    </recommendedName>
</protein>
<evidence type="ECO:0000259" key="2">
    <source>
        <dbReference type="Pfam" id="PF07589"/>
    </source>
</evidence>
<dbReference type="NCBIfam" id="TIGR02595">
    <property type="entry name" value="PEP_CTERM"/>
    <property type="match status" value="1"/>
</dbReference>
<sequence length="226" mass="24156">MSIQRLSLNVSLAAILMGAALAPAHAVVIDTTSLWEGTNPVRHFGGSSSTATYGETFFAPGGALKNFTFFINTFGKSIAASARIYAWSDQPNGGSAVGKALFDRTVTLNSNSLQSFTFHTGGLALSKNASYVALLTVKDDAQPSGSYWGMLPRRSGLPYDGKFVFYNNNGDSFRLTNSTWDGLSWPNSLAWKATFNDVPEPASMALLGMGLFGLMASRRRSKSAQA</sequence>
<dbReference type="InterPro" id="IPR013424">
    <property type="entry name" value="Ice-binding_C"/>
</dbReference>
<dbReference type="HOGENOM" id="CLU_1213659_0_0_4"/>
<feature type="signal peptide" evidence="1">
    <location>
        <begin position="1"/>
        <end position="26"/>
    </location>
</feature>
<dbReference type="eggNOG" id="ENOG5033947">
    <property type="taxonomic scope" value="Bacteria"/>
</dbReference>
<feature type="chain" id="PRO_5003115604" description="Ice-binding protein C-terminal domain-containing protein" evidence="1">
    <location>
        <begin position="27"/>
        <end position="226"/>
    </location>
</feature>
<accession>D8J0X7</accession>
<dbReference type="Proteomes" id="UP000000329">
    <property type="component" value="Chromosome"/>
</dbReference>
<keyword evidence="4" id="KW-1185">Reference proteome</keyword>
<name>D8J0X7_HERSS</name>
<dbReference type="OrthoDB" id="9989945at2"/>
<dbReference type="KEGG" id="hse:Hsero_1015"/>
<evidence type="ECO:0000313" key="4">
    <source>
        <dbReference type="Proteomes" id="UP000000329"/>
    </source>
</evidence>
<dbReference type="AlphaFoldDB" id="D8J0X7"/>
<organism evidence="3 4">
    <name type="scientific">Herbaspirillum seropedicae (strain SmR1)</name>
    <dbReference type="NCBI Taxonomy" id="757424"/>
    <lineage>
        <taxon>Bacteria</taxon>
        <taxon>Pseudomonadati</taxon>
        <taxon>Pseudomonadota</taxon>
        <taxon>Betaproteobacteria</taxon>
        <taxon>Burkholderiales</taxon>
        <taxon>Oxalobacteraceae</taxon>
        <taxon>Herbaspirillum</taxon>
    </lineage>
</organism>
<keyword evidence="1" id="KW-0732">Signal</keyword>
<evidence type="ECO:0000256" key="1">
    <source>
        <dbReference type="SAM" id="SignalP"/>
    </source>
</evidence>
<feature type="domain" description="Ice-binding protein C-terminal" evidence="2">
    <location>
        <begin position="197"/>
        <end position="220"/>
    </location>
</feature>
<proteinExistence type="predicted"/>
<dbReference type="Pfam" id="PF07589">
    <property type="entry name" value="PEP-CTERM"/>
    <property type="match status" value="1"/>
</dbReference>
<dbReference type="GeneID" id="29392049"/>